<dbReference type="Gene3D" id="3.40.50.1950">
    <property type="entry name" value="Flavin prenyltransferase-like"/>
    <property type="match status" value="1"/>
</dbReference>
<organism evidence="11 12">
    <name type="scientific">Stylosanthes scabra</name>
    <dbReference type="NCBI Taxonomy" id="79078"/>
    <lineage>
        <taxon>Eukaryota</taxon>
        <taxon>Viridiplantae</taxon>
        <taxon>Streptophyta</taxon>
        <taxon>Embryophyta</taxon>
        <taxon>Tracheophyta</taxon>
        <taxon>Spermatophyta</taxon>
        <taxon>Magnoliopsida</taxon>
        <taxon>eudicotyledons</taxon>
        <taxon>Gunneridae</taxon>
        <taxon>Pentapetalae</taxon>
        <taxon>rosids</taxon>
        <taxon>fabids</taxon>
        <taxon>Fabales</taxon>
        <taxon>Fabaceae</taxon>
        <taxon>Papilionoideae</taxon>
        <taxon>50 kb inversion clade</taxon>
        <taxon>dalbergioids sensu lato</taxon>
        <taxon>Dalbergieae</taxon>
        <taxon>Pterocarpus clade</taxon>
        <taxon>Stylosanthes</taxon>
    </lineage>
</organism>
<sequence length="209" mass="23307">MAEEEVGQNFTTDESSRMKSAGPGPARRRLRVLLAACGCQSAKNFALVCQSFITWADVRVVLTNPAWRFVNLPLVPDGSVTIHSDSAQWLFWQKHSYGLHVELQKWADIMVIAPMSANTMAKMLGGLCDNLLTCIIRIWDYKKPLYAAPSMEPSMWDTPLTVTQIQSLHKLGIIVITDIGKITDGLYIHEHVAVSEYVRLNYLGKSGAE</sequence>
<evidence type="ECO:0000313" key="12">
    <source>
        <dbReference type="Proteomes" id="UP001341840"/>
    </source>
</evidence>
<keyword evidence="2" id="KW-0341">Growth regulation</keyword>
<evidence type="ECO:0000256" key="4">
    <source>
        <dbReference type="ARBA" id="ARBA00022793"/>
    </source>
</evidence>
<evidence type="ECO:0000256" key="8">
    <source>
        <dbReference type="ARBA" id="ARBA00066422"/>
    </source>
</evidence>
<keyword evidence="3" id="KW-0285">Flavoprotein</keyword>
<evidence type="ECO:0000256" key="6">
    <source>
        <dbReference type="ARBA" id="ARBA00038350"/>
    </source>
</evidence>
<keyword evidence="5" id="KW-0173">Coenzyme A biosynthesis</keyword>
<protein>
    <recommendedName>
        <fullName evidence="8">phosphopantothenoylcysteine decarboxylase</fullName>
        <ecNumber evidence="8">4.1.1.36</ecNumber>
    </recommendedName>
</protein>
<dbReference type="Pfam" id="PF02441">
    <property type="entry name" value="Flavoprotein"/>
    <property type="match status" value="1"/>
</dbReference>
<reference evidence="11 12" key="1">
    <citation type="journal article" date="2023" name="Plants (Basel)">
        <title>Bridging the Gap: Combining Genomics and Transcriptomics Approaches to Understand Stylosanthes scabra, an Orphan Legume from the Brazilian Caatinga.</title>
        <authorList>
            <person name="Ferreira-Neto J.R.C."/>
            <person name="da Silva M.D."/>
            <person name="Binneck E."/>
            <person name="de Melo N.F."/>
            <person name="da Silva R.H."/>
            <person name="de Melo A.L.T.M."/>
            <person name="Pandolfi V."/>
            <person name="Bustamante F.O."/>
            <person name="Brasileiro-Vidal A.C."/>
            <person name="Benko-Iseppon A.M."/>
        </authorList>
    </citation>
    <scope>NUCLEOTIDE SEQUENCE [LARGE SCALE GENOMIC DNA]</scope>
    <source>
        <tissue evidence="11">Leaves</tissue>
    </source>
</reference>
<comment type="pathway">
    <text evidence="7">Cofactor biosynthesis; coenzyme A biosynthesis; CoA from (R)-pantothenate: step 3/5.</text>
</comment>
<comment type="caution">
    <text evidence="11">The sequence shown here is derived from an EMBL/GenBank/DDBJ whole genome shotgun (WGS) entry which is preliminary data.</text>
</comment>
<dbReference type="InterPro" id="IPR036551">
    <property type="entry name" value="Flavin_trans-like"/>
</dbReference>
<feature type="domain" description="Flavoprotein" evidence="10">
    <location>
        <begin position="31"/>
        <end position="170"/>
    </location>
</feature>
<evidence type="ECO:0000256" key="1">
    <source>
        <dbReference type="ARBA" id="ARBA00001917"/>
    </source>
</evidence>
<gene>
    <name evidence="11" type="ORF">PIB30_035548</name>
</gene>
<dbReference type="InterPro" id="IPR003382">
    <property type="entry name" value="Flavoprotein"/>
</dbReference>
<name>A0ABU6SEF4_9FABA</name>
<evidence type="ECO:0000256" key="5">
    <source>
        <dbReference type="ARBA" id="ARBA00022993"/>
    </source>
</evidence>
<evidence type="ECO:0000256" key="2">
    <source>
        <dbReference type="ARBA" id="ARBA00022604"/>
    </source>
</evidence>
<dbReference type="PANTHER" id="PTHR14359">
    <property type="entry name" value="HOMO-OLIGOMERIC FLAVIN CONTAINING CYS DECARBOXYLASE FAMILY"/>
    <property type="match status" value="1"/>
</dbReference>
<evidence type="ECO:0000313" key="11">
    <source>
        <dbReference type="EMBL" id="MED6134278.1"/>
    </source>
</evidence>
<dbReference type="PANTHER" id="PTHR14359:SF6">
    <property type="entry name" value="PHOSPHOPANTOTHENOYLCYSTEINE DECARBOXYLASE"/>
    <property type="match status" value="1"/>
</dbReference>
<keyword evidence="4" id="KW-0210">Decarboxylase</keyword>
<dbReference type="EC" id="4.1.1.36" evidence="8"/>
<keyword evidence="4" id="KW-0456">Lyase</keyword>
<evidence type="ECO:0000256" key="3">
    <source>
        <dbReference type="ARBA" id="ARBA00022643"/>
    </source>
</evidence>
<evidence type="ECO:0000256" key="9">
    <source>
        <dbReference type="SAM" id="MobiDB-lite"/>
    </source>
</evidence>
<dbReference type="Proteomes" id="UP001341840">
    <property type="component" value="Unassembled WGS sequence"/>
</dbReference>
<evidence type="ECO:0000256" key="7">
    <source>
        <dbReference type="ARBA" id="ARBA00060685"/>
    </source>
</evidence>
<feature type="region of interest" description="Disordered" evidence="9">
    <location>
        <begin position="1"/>
        <end position="24"/>
    </location>
</feature>
<dbReference type="EMBL" id="JASCZI010060585">
    <property type="protein sequence ID" value="MED6134278.1"/>
    <property type="molecule type" value="Genomic_DNA"/>
</dbReference>
<keyword evidence="12" id="KW-1185">Reference proteome</keyword>
<keyword evidence="3" id="KW-0288">FMN</keyword>
<dbReference type="SUPFAM" id="SSF52507">
    <property type="entry name" value="Homo-oligomeric flavin-containing Cys decarboxylases, HFCD"/>
    <property type="match status" value="1"/>
</dbReference>
<comment type="cofactor">
    <cofactor evidence="1">
        <name>FMN</name>
        <dbReference type="ChEBI" id="CHEBI:58210"/>
    </cofactor>
</comment>
<comment type="similarity">
    <text evidence="6">Belongs to the HFCD (homooligomeric flavin containing Cys decarboxylase) superfamily.</text>
</comment>
<proteinExistence type="inferred from homology"/>
<evidence type="ECO:0000259" key="10">
    <source>
        <dbReference type="Pfam" id="PF02441"/>
    </source>
</evidence>
<accession>A0ABU6SEF4</accession>